<dbReference type="Proteomes" id="UP000231564">
    <property type="component" value="Chromosome MARIT"/>
</dbReference>
<dbReference type="GO" id="GO:0020037">
    <property type="term" value="F:heme binding"/>
    <property type="evidence" value="ECO:0007669"/>
    <property type="project" value="InterPro"/>
</dbReference>
<sequence length="113" mass="12487">MKHYKIIIITAIILEIFISCSYSVEENEIAPPPDECTPLISFAADIKPIIDGKCLECHNGNRFPDLRSFNNIASNAQIIKEQIVTRAMPLGSSLTTKQIATIVCWIDNGAPNN</sequence>
<dbReference type="SUPFAM" id="SSF46626">
    <property type="entry name" value="Cytochrome c"/>
    <property type="match status" value="1"/>
</dbReference>
<dbReference type="STRING" id="1349785.GCA_000509405_00961"/>
<dbReference type="EMBL" id="LT634361">
    <property type="protein sequence ID" value="SFZ80021.1"/>
    <property type="molecule type" value="Genomic_DNA"/>
</dbReference>
<accession>A0A2H1E6N7</accession>
<evidence type="ECO:0000313" key="1">
    <source>
        <dbReference type="EMBL" id="SFZ80021.1"/>
    </source>
</evidence>
<dbReference type="RefSeq" id="WP_100210499.1">
    <property type="nucleotide sequence ID" value="NZ_CP138495.1"/>
</dbReference>
<name>A0A2H1E6N7_9FLAO</name>
<reference evidence="1 2" key="1">
    <citation type="submission" date="2016-11" db="EMBL/GenBank/DDBJ databases">
        <authorList>
            <person name="Jaros S."/>
            <person name="Januszkiewicz K."/>
            <person name="Wedrychowicz H."/>
        </authorList>
    </citation>
    <scope>NUCLEOTIDE SEQUENCE [LARGE SCALE GENOMIC DNA]</scope>
    <source>
        <strain evidence="1">NCIMB 2154T</strain>
    </source>
</reference>
<dbReference type="KEGG" id="tmar:MARIT_0100"/>
<protein>
    <recommendedName>
        <fullName evidence="3">Cytochrome c domain-containing protein</fullName>
    </recommendedName>
</protein>
<dbReference type="InterPro" id="IPR036909">
    <property type="entry name" value="Cyt_c-like_dom_sf"/>
</dbReference>
<gene>
    <name evidence="1" type="ORF">MARIT_0100</name>
</gene>
<dbReference type="OrthoDB" id="9786191at2"/>
<evidence type="ECO:0000313" key="2">
    <source>
        <dbReference type="Proteomes" id="UP000231564"/>
    </source>
</evidence>
<dbReference type="GO" id="GO:0009055">
    <property type="term" value="F:electron transfer activity"/>
    <property type="evidence" value="ECO:0007669"/>
    <property type="project" value="InterPro"/>
</dbReference>
<proteinExistence type="predicted"/>
<dbReference type="GeneID" id="47721709"/>
<organism evidence="1 2">
    <name type="scientific">Tenacibaculum maritimum NCIMB 2154</name>
    <dbReference type="NCBI Taxonomy" id="1349785"/>
    <lineage>
        <taxon>Bacteria</taxon>
        <taxon>Pseudomonadati</taxon>
        <taxon>Bacteroidota</taxon>
        <taxon>Flavobacteriia</taxon>
        <taxon>Flavobacteriales</taxon>
        <taxon>Flavobacteriaceae</taxon>
        <taxon>Tenacibaculum</taxon>
    </lineage>
</organism>
<keyword evidence="2" id="KW-1185">Reference proteome</keyword>
<dbReference type="AlphaFoldDB" id="A0A2H1E6N7"/>
<evidence type="ECO:0008006" key="3">
    <source>
        <dbReference type="Google" id="ProtNLM"/>
    </source>
</evidence>